<dbReference type="GO" id="GO:0005524">
    <property type="term" value="F:ATP binding"/>
    <property type="evidence" value="ECO:0007669"/>
    <property type="project" value="UniProtKB-UniRule"/>
</dbReference>
<evidence type="ECO:0000256" key="8">
    <source>
        <dbReference type="ARBA" id="ARBA00023266"/>
    </source>
</evidence>
<dbReference type="GO" id="GO:0005737">
    <property type="term" value="C:cytoplasm"/>
    <property type="evidence" value="ECO:0007669"/>
    <property type="project" value="TreeGrafter"/>
</dbReference>
<dbReference type="PIRSF" id="PIRSF036407">
    <property type="entry name" value="Selenphspht_syn"/>
    <property type="match status" value="1"/>
</dbReference>
<feature type="binding site" evidence="9">
    <location>
        <position position="18"/>
    </location>
    <ligand>
        <name>Mg(2+)</name>
        <dbReference type="ChEBI" id="CHEBI:18420"/>
    </ligand>
</feature>
<dbReference type="EC" id="2.7.9.3" evidence="9"/>
<reference evidence="12 13" key="1">
    <citation type="journal article" date="2017" name="Genome Announc.">
        <title>Complete Genome Sequences of Two Acetylene-Fermenting Pelobacter acetylenicus Strains.</title>
        <authorList>
            <person name="Sutton J.M."/>
            <person name="Baesman S.M."/>
            <person name="Fierst J.L."/>
            <person name="Poret-Peterson A.T."/>
            <person name="Oremland R.S."/>
            <person name="Dunlap D.S."/>
            <person name="Akob D.M."/>
        </authorList>
    </citation>
    <scope>NUCLEOTIDE SEQUENCE [LARGE SCALE GENOMIC DNA]</scope>
    <source>
        <strain evidence="12 13">SFB93</strain>
    </source>
</reference>
<comment type="catalytic activity">
    <reaction evidence="9">
        <text>hydrogenselenide + ATP + H2O = selenophosphate + AMP + phosphate + 2 H(+)</text>
        <dbReference type="Rhea" id="RHEA:18737"/>
        <dbReference type="ChEBI" id="CHEBI:15377"/>
        <dbReference type="ChEBI" id="CHEBI:15378"/>
        <dbReference type="ChEBI" id="CHEBI:16144"/>
        <dbReference type="ChEBI" id="CHEBI:29317"/>
        <dbReference type="ChEBI" id="CHEBI:30616"/>
        <dbReference type="ChEBI" id="CHEBI:43474"/>
        <dbReference type="ChEBI" id="CHEBI:456215"/>
        <dbReference type="EC" id="2.7.9.3"/>
    </reaction>
</comment>
<feature type="binding site" evidence="9">
    <location>
        <position position="58"/>
    </location>
    <ligand>
        <name>Mg(2+)</name>
        <dbReference type="ChEBI" id="CHEBI:18420"/>
    </ligand>
</feature>
<evidence type="ECO:0000259" key="10">
    <source>
        <dbReference type="Pfam" id="PF00586"/>
    </source>
</evidence>
<evidence type="ECO:0000256" key="9">
    <source>
        <dbReference type="HAMAP-Rule" id="MF_00625"/>
    </source>
</evidence>
<dbReference type="Gene3D" id="3.90.650.10">
    <property type="entry name" value="PurM-like C-terminal domain"/>
    <property type="match status" value="1"/>
</dbReference>
<evidence type="ECO:0000256" key="2">
    <source>
        <dbReference type="ARBA" id="ARBA00022679"/>
    </source>
</evidence>
<feature type="binding site" description="in other chain" evidence="9">
    <location>
        <position position="58"/>
    </location>
    <ligand>
        <name>ATP</name>
        <dbReference type="ChEBI" id="CHEBI:30616"/>
        <note>ligand shared between dimeric partners</note>
    </ligand>
</feature>
<evidence type="ECO:0000313" key="12">
    <source>
        <dbReference type="EMBL" id="APG27388.1"/>
    </source>
</evidence>
<comment type="function">
    <text evidence="9">Synthesizes selenophosphate from selenide and ATP.</text>
</comment>
<evidence type="ECO:0000256" key="3">
    <source>
        <dbReference type="ARBA" id="ARBA00022723"/>
    </source>
</evidence>
<dbReference type="Proteomes" id="UP000182517">
    <property type="component" value="Chromosome"/>
</dbReference>
<dbReference type="SUPFAM" id="SSF55326">
    <property type="entry name" value="PurM N-terminal domain-like"/>
    <property type="match status" value="1"/>
</dbReference>
<gene>
    <name evidence="9" type="primary">selD</name>
    <name evidence="12" type="ORF">A7E78_05755</name>
</gene>
<keyword evidence="13" id="KW-1185">Reference proteome</keyword>
<dbReference type="GO" id="GO:0004756">
    <property type="term" value="F:selenide, water dikinase activity"/>
    <property type="evidence" value="ECO:0007669"/>
    <property type="project" value="UniProtKB-UniRule"/>
</dbReference>
<dbReference type="InterPro" id="IPR010918">
    <property type="entry name" value="PurM-like_C_dom"/>
</dbReference>
<comment type="cofactor">
    <cofactor evidence="9">
        <name>Mg(2+)</name>
        <dbReference type="ChEBI" id="CHEBI:18420"/>
    </cofactor>
    <text evidence="9">Binds 1 Mg(2+) ion per monomer.</text>
</comment>
<dbReference type="InterPro" id="IPR036921">
    <property type="entry name" value="PurM-like_N_sf"/>
</dbReference>
<dbReference type="InterPro" id="IPR016188">
    <property type="entry name" value="PurM-like_N"/>
</dbReference>
<dbReference type="STRING" id="1842532.A7E78_05755"/>
<feature type="domain" description="PurM-like N-terminal" evidence="10">
    <location>
        <begin position="17"/>
        <end position="124"/>
    </location>
</feature>
<keyword evidence="6 9" id="KW-0067">ATP-binding</keyword>
<keyword evidence="2 9" id="KW-0808">Transferase</keyword>
<feature type="domain" description="PurM-like C-terminal" evidence="11">
    <location>
        <begin position="136"/>
        <end position="314"/>
    </location>
</feature>
<dbReference type="InterPro" id="IPR036676">
    <property type="entry name" value="PurM-like_C_sf"/>
</dbReference>
<protein>
    <recommendedName>
        <fullName evidence="9">Selenide, water dikinase</fullName>
        <ecNumber evidence="9">2.7.9.3</ecNumber>
    </recommendedName>
    <alternativeName>
        <fullName evidence="9">Selenium donor protein</fullName>
    </alternativeName>
    <alternativeName>
        <fullName evidence="9">Selenophosphate synthase</fullName>
    </alternativeName>
</protein>
<evidence type="ECO:0000256" key="4">
    <source>
        <dbReference type="ARBA" id="ARBA00022741"/>
    </source>
</evidence>
<organism evidence="12 13">
    <name type="scientific">Syntrophotalea acetylenivorans</name>
    <dbReference type="NCBI Taxonomy" id="1842532"/>
    <lineage>
        <taxon>Bacteria</taxon>
        <taxon>Pseudomonadati</taxon>
        <taxon>Thermodesulfobacteriota</taxon>
        <taxon>Desulfuromonadia</taxon>
        <taxon>Desulfuromonadales</taxon>
        <taxon>Syntrophotaleaceae</taxon>
        <taxon>Syntrophotalea</taxon>
    </lineage>
</organism>
<dbReference type="PANTHER" id="PTHR10256:SF0">
    <property type="entry name" value="INACTIVE SELENIDE, WATER DIKINASE-LIKE PROTEIN-RELATED"/>
    <property type="match status" value="1"/>
</dbReference>
<keyword evidence="3 9" id="KW-0479">Metal-binding</keyword>
<feature type="binding site" description="in other chain" evidence="9">
    <location>
        <position position="35"/>
    </location>
    <ligand>
        <name>ATP</name>
        <dbReference type="ChEBI" id="CHEBI:30616"/>
        <note>ligand shared between dimeric partners</note>
    </ligand>
</feature>
<comment type="caution">
    <text evidence="9">Lacks conserved residue(s) required for the propagation of feature annotation.</text>
</comment>
<dbReference type="AlphaFoldDB" id="A0A1L3GNY7"/>
<dbReference type="CDD" id="cd02195">
    <property type="entry name" value="SelD"/>
    <property type="match status" value="1"/>
</dbReference>
<dbReference type="PANTHER" id="PTHR10256">
    <property type="entry name" value="SELENIDE, WATER DIKINASE"/>
    <property type="match status" value="1"/>
</dbReference>
<evidence type="ECO:0000259" key="11">
    <source>
        <dbReference type="Pfam" id="PF02769"/>
    </source>
</evidence>
<dbReference type="Gene3D" id="3.30.1330.10">
    <property type="entry name" value="PurM-like, N-terminal domain"/>
    <property type="match status" value="1"/>
</dbReference>
<evidence type="ECO:0000256" key="7">
    <source>
        <dbReference type="ARBA" id="ARBA00022842"/>
    </source>
</evidence>
<dbReference type="Pfam" id="PF02769">
    <property type="entry name" value="AIRS_C"/>
    <property type="match status" value="1"/>
</dbReference>
<keyword evidence="8 9" id="KW-0711">Selenium</keyword>
<dbReference type="HAMAP" id="MF_00625">
    <property type="entry name" value="SelD"/>
    <property type="match status" value="1"/>
</dbReference>
<accession>A0A1L3GNY7</accession>
<feature type="binding site" evidence="9">
    <location>
        <begin position="106"/>
        <end position="108"/>
    </location>
    <ligand>
        <name>ATP</name>
        <dbReference type="ChEBI" id="CHEBI:30616"/>
        <note>ligand shared between dimeric partners</note>
    </ligand>
</feature>
<keyword evidence="7 9" id="KW-0460">Magnesium</keyword>
<dbReference type="NCBIfam" id="TIGR00476">
    <property type="entry name" value="selD"/>
    <property type="match status" value="1"/>
</dbReference>
<feature type="binding site" evidence="9">
    <location>
        <position position="194"/>
    </location>
    <ligand>
        <name>Mg(2+)</name>
        <dbReference type="ChEBI" id="CHEBI:18420"/>
    </ligand>
</feature>
<comment type="similarity">
    <text evidence="1 9">Belongs to the selenophosphate synthase 1 family. Class I subfamily.</text>
</comment>
<dbReference type="EMBL" id="CP015519">
    <property type="protein sequence ID" value="APG27388.1"/>
    <property type="molecule type" value="Genomic_DNA"/>
</dbReference>
<evidence type="ECO:0000313" key="13">
    <source>
        <dbReference type="Proteomes" id="UP000182517"/>
    </source>
</evidence>
<evidence type="ECO:0000256" key="5">
    <source>
        <dbReference type="ARBA" id="ARBA00022777"/>
    </source>
</evidence>
<dbReference type="GO" id="GO:0016260">
    <property type="term" value="P:selenocysteine biosynthetic process"/>
    <property type="evidence" value="ECO:0007669"/>
    <property type="project" value="InterPro"/>
</dbReference>
<dbReference type="InterPro" id="IPR004536">
    <property type="entry name" value="SPS/SelD"/>
</dbReference>
<dbReference type="InterPro" id="IPR023061">
    <property type="entry name" value="SelD_I"/>
</dbReference>
<name>A0A1L3GNY7_9BACT</name>
<dbReference type="KEGG" id="pef:A7E78_05755"/>
<dbReference type="GO" id="GO:0000287">
    <property type="term" value="F:magnesium ion binding"/>
    <property type="evidence" value="ECO:0007669"/>
    <property type="project" value="UniProtKB-UniRule"/>
</dbReference>
<evidence type="ECO:0000256" key="6">
    <source>
        <dbReference type="ARBA" id="ARBA00022840"/>
    </source>
</evidence>
<comment type="subunit">
    <text evidence="9">Homodimer.</text>
</comment>
<sequence>MPAPTDPNLLVGFESSDDAAVYRLTDDLAVVSTVDYITPPVDDPIWFGRIAAANALSDIYAMGGRPITALNLVMYPEKKLGSDILREILKGGHEKVLEAGASLAGGHSTDNEEPVYGLSVTGVVSPERILTNNGARPGDVLILTKPLGTGVLFNACRSGRLPRAELDPVLPQIAFLNGPAMEIALNYEVHACTDITGFALAGHTLEMARGSSLVIELEYAALPIHPHVLAMYQKGETTGSNGANRKLVEGKLDLPSHLSAPQRELLFDPQTSGGLLLAVAGDQADALLRDLHQAGIAASAIIGRAVAGPRPRLRIV</sequence>
<keyword evidence="4 9" id="KW-0547">Nucleotide-binding</keyword>
<dbReference type="Pfam" id="PF00586">
    <property type="entry name" value="AIRS"/>
    <property type="match status" value="1"/>
</dbReference>
<proteinExistence type="inferred from homology"/>
<feature type="binding site" description="in other chain" evidence="9">
    <location>
        <begin position="15"/>
        <end position="17"/>
    </location>
    <ligand>
        <name>ATP</name>
        <dbReference type="ChEBI" id="CHEBI:30616"/>
        <note>ligand shared between dimeric partners</note>
    </ligand>
</feature>
<evidence type="ECO:0000256" key="1">
    <source>
        <dbReference type="ARBA" id="ARBA00008026"/>
    </source>
</evidence>
<dbReference type="SUPFAM" id="SSF56042">
    <property type="entry name" value="PurM C-terminal domain-like"/>
    <property type="match status" value="1"/>
</dbReference>
<dbReference type="NCBIfam" id="NF002098">
    <property type="entry name" value="PRK00943.1"/>
    <property type="match status" value="1"/>
</dbReference>
<keyword evidence="5 9" id="KW-0418">Kinase</keyword>